<keyword evidence="1" id="KW-0812">Transmembrane</keyword>
<evidence type="ECO:0000313" key="3">
    <source>
        <dbReference type="Proteomes" id="UP001596052"/>
    </source>
</evidence>
<feature type="transmembrane region" description="Helical" evidence="1">
    <location>
        <begin position="50"/>
        <end position="70"/>
    </location>
</feature>
<comment type="caution">
    <text evidence="2">The sequence shown here is derived from an EMBL/GenBank/DDBJ whole genome shotgun (WGS) entry which is preliminary data.</text>
</comment>
<evidence type="ECO:0000313" key="2">
    <source>
        <dbReference type="EMBL" id="MFC5455244.1"/>
    </source>
</evidence>
<keyword evidence="3" id="KW-1185">Reference proteome</keyword>
<protein>
    <submittedName>
        <fullName evidence="2">Uncharacterized protein</fullName>
    </submittedName>
</protein>
<name>A0ABW0KP79_9BACT</name>
<keyword evidence="1" id="KW-0472">Membrane</keyword>
<feature type="transmembrane region" description="Helical" evidence="1">
    <location>
        <begin position="91"/>
        <end position="111"/>
    </location>
</feature>
<reference evidence="3" key="1">
    <citation type="journal article" date="2019" name="Int. J. Syst. Evol. Microbiol.">
        <title>The Global Catalogue of Microorganisms (GCM) 10K type strain sequencing project: providing services to taxonomists for standard genome sequencing and annotation.</title>
        <authorList>
            <consortium name="The Broad Institute Genomics Platform"/>
            <consortium name="The Broad Institute Genome Sequencing Center for Infectious Disease"/>
            <person name="Wu L."/>
            <person name="Ma J."/>
        </authorList>
    </citation>
    <scope>NUCLEOTIDE SEQUENCE [LARGE SCALE GENOMIC DNA]</scope>
    <source>
        <strain evidence="3">CGMCC 4.1469</strain>
    </source>
</reference>
<dbReference type="Proteomes" id="UP001596052">
    <property type="component" value="Unassembled WGS sequence"/>
</dbReference>
<accession>A0ABW0KP79</accession>
<dbReference type="RefSeq" id="WP_377166135.1">
    <property type="nucleotide sequence ID" value="NZ_JBHSMQ010000003.1"/>
</dbReference>
<dbReference type="EMBL" id="JBHSMQ010000003">
    <property type="protein sequence ID" value="MFC5455244.1"/>
    <property type="molecule type" value="Genomic_DNA"/>
</dbReference>
<proteinExistence type="predicted"/>
<evidence type="ECO:0000256" key="1">
    <source>
        <dbReference type="SAM" id="Phobius"/>
    </source>
</evidence>
<organism evidence="2 3">
    <name type="scientific">Prosthecobacter fluviatilis</name>
    <dbReference type="NCBI Taxonomy" id="445931"/>
    <lineage>
        <taxon>Bacteria</taxon>
        <taxon>Pseudomonadati</taxon>
        <taxon>Verrucomicrobiota</taxon>
        <taxon>Verrucomicrobiia</taxon>
        <taxon>Verrucomicrobiales</taxon>
        <taxon>Verrucomicrobiaceae</taxon>
        <taxon>Prosthecobacter</taxon>
    </lineage>
</organism>
<gene>
    <name evidence="2" type="ORF">ACFQDI_10285</name>
</gene>
<sequence>MNYPPKAISVLILVQCLFIGMGYALSRKMVNVMEKVESPLLLLNALPNSMEFVLKTGLWAWMIPLLWAACISLRSESHQGIPMAQSTDAKITVGLTLLVVCVWSYGAMQAVDAAFGYNGPLTVVNFTN</sequence>
<keyword evidence="1" id="KW-1133">Transmembrane helix</keyword>